<dbReference type="NCBIfam" id="TIGR00045">
    <property type="entry name" value="glycerate kinase"/>
    <property type="match status" value="1"/>
</dbReference>
<protein>
    <submittedName>
        <fullName evidence="5">Glycerate kinase</fullName>
    </submittedName>
</protein>
<sequence length="394" mass="38794">MAASVLIAPDKFKGSLSADEVALALQRGLLEGAPHLRVDRLALADGGEGSVAAACSAGFTAREVTVTGPTGDPVTAAVAVRGRTVLVEAAAICGLGVLPGGRTAPLTATSRGVGEAIGHVLADPAGTPDTIVLALGGVATTDGGAGLLQALGAALHRADGSLAGPGGGGLAGLRTAGLGSARDAFAGVDLVLATDVDNPLLGPRGAAAVYGPQKGAGERDVRRLDAALGHFVRRLEADGATGAAALAEAPGAGAAGGLGFAGMLLGGRVRPGADYFLTLLGADRLLDGSDLVVTGEGSLDEQSLSGKLPVALARRAGERGVPVHAVAGRCTLPAARTAAHFRSVQALTDLTDRDCARDSALSARLLAQCGRALAERWIMSGDDGDDEQEDAAGG</sequence>
<dbReference type="Proteomes" id="UP000622166">
    <property type="component" value="Unassembled WGS sequence"/>
</dbReference>
<dbReference type="EMBL" id="BMVW01000016">
    <property type="protein sequence ID" value="GGZ32620.1"/>
    <property type="molecule type" value="Genomic_DNA"/>
</dbReference>
<keyword evidence="6" id="KW-1185">Reference proteome</keyword>
<name>A0A918Q4I2_9ACTN</name>
<gene>
    <name evidence="5" type="ORF">GCM10010365_61820</name>
</gene>
<reference evidence="5" key="2">
    <citation type="submission" date="2020-09" db="EMBL/GenBank/DDBJ databases">
        <authorList>
            <person name="Sun Q."/>
            <person name="Ohkuma M."/>
        </authorList>
    </citation>
    <scope>NUCLEOTIDE SEQUENCE</scope>
    <source>
        <strain evidence="5">JCM 4815</strain>
    </source>
</reference>
<comment type="caution">
    <text evidence="5">The sequence shown here is derived from an EMBL/GenBank/DDBJ whole genome shotgun (WGS) entry which is preliminary data.</text>
</comment>
<dbReference type="InterPro" id="IPR036129">
    <property type="entry name" value="Glycerate_kinase_sf"/>
</dbReference>
<evidence type="ECO:0000256" key="2">
    <source>
        <dbReference type="ARBA" id="ARBA00022679"/>
    </source>
</evidence>
<organism evidence="5 6">
    <name type="scientific">Streptomyces poonensis</name>
    <dbReference type="NCBI Taxonomy" id="68255"/>
    <lineage>
        <taxon>Bacteria</taxon>
        <taxon>Bacillati</taxon>
        <taxon>Actinomycetota</taxon>
        <taxon>Actinomycetes</taxon>
        <taxon>Kitasatosporales</taxon>
        <taxon>Streptomycetaceae</taxon>
        <taxon>Streptomyces</taxon>
    </lineage>
</organism>
<dbReference type="PIRSF" id="PIRSF006078">
    <property type="entry name" value="GlxK"/>
    <property type="match status" value="1"/>
</dbReference>
<dbReference type="InterPro" id="IPR004381">
    <property type="entry name" value="Glycerate_kinase"/>
</dbReference>
<dbReference type="Gene3D" id="3.90.1510.10">
    <property type="entry name" value="Glycerate kinase, domain 2"/>
    <property type="match status" value="1"/>
</dbReference>
<keyword evidence="3 4" id="KW-0418">Kinase</keyword>
<dbReference type="PANTHER" id="PTHR21599">
    <property type="entry name" value="GLYCERATE KINASE"/>
    <property type="match status" value="1"/>
</dbReference>
<evidence type="ECO:0000313" key="6">
    <source>
        <dbReference type="Proteomes" id="UP000622166"/>
    </source>
</evidence>
<accession>A0A918Q4I2</accession>
<dbReference type="AlphaFoldDB" id="A0A918Q4I2"/>
<evidence type="ECO:0000256" key="4">
    <source>
        <dbReference type="PIRNR" id="PIRNR006078"/>
    </source>
</evidence>
<reference evidence="5" key="1">
    <citation type="journal article" date="2014" name="Int. J. Syst. Evol. Microbiol.">
        <title>Complete genome sequence of Corynebacterium casei LMG S-19264T (=DSM 44701T), isolated from a smear-ripened cheese.</title>
        <authorList>
            <consortium name="US DOE Joint Genome Institute (JGI-PGF)"/>
            <person name="Walter F."/>
            <person name="Albersmeier A."/>
            <person name="Kalinowski J."/>
            <person name="Ruckert C."/>
        </authorList>
    </citation>
    <scope>NUCLEOTIDE SEQUENCE</scope>
    <source>
        <strain evidence="5">JCM 4815</strain>
    </source>
</reference>
<dbReference type="Gene3D" id="3.40.50.10350">
    <property type="entry name" value="Glycerate kinase, domain 1"/>
    <property type="match status" value="1"/>
</dbReference>
<evidence type="ECO:0000313" key="5">
    <source>
        <dbReference type="EMBL" id="GGZ32620.1"/>
    </source>
</evidence>
<dbReference type="RefSeq" id="WP_189864879.1">
    <property type="nucleotide sequence ID" value="NZ_BMVW01000016.1"/>
</dbReference>
<dbReference type="InterPro" id="IPR018197">
    <property type="entry name" value="Glycerate_kinase_RE-like"/>
</dbReference>
<evidence type="ECO:0000256" key="1">
    <source>
        <dbReference type="ARBA" id="ARBA00006284"/>
    </source>
</evidence>
<evidence type="ECO:0000256" key="3">
    <source>
        <dbReference type="ARBA" id="ARBA00022777"/>
    </source>
</evidence>
<dbReference type="InterPro" id="IPR018193">
    <property type="entry name" value="Glyc_kinase_flavodox-like_fold"/>
</dbReference>
<dbReference type="SUPFAM" id="SSF110738">
    <property type="entry name" value="Glycerate kinase I"/>
    <property type="match status" value="1"/>
</dbReference>
<keyword evidence="2 4" id="KW-0808">Transferase</keyword>
<comment type="similarity">
    <text evidence="1 4">Belongs to the glycerate kinase type-1 family.</text>
</comment>
<proteinExistence type="inferred from homology"/>
<dbReference type="Pfam" id="PF02595">
    <property type="entry name" value="Gly_kinase"/>
    <property type="match status" value="1"/>
</dbReference>
<dbReference type="GO" id="GO:0008887">
    <property type="term" value="F:glycerate kinase activity"/>
    <property type="evidence" value="ECO:0007669"/>
    <property type="project" value="UniProtKB-UniRule"/>
</dbReference>
<dbReference type="PANTHER" id="PTHR21599:SF0">
    <property type="entry name" value="GLYCERATE KINASE"/>
    <property type="match status" value="1"/>
</dbReference>
<dbReference type="GO" id="GO:0031388">
    <property type="term" value="P:organic acid phosphorylation"/>
    <property type="evidence" value="ECO:0007669"/>
    <property type="project" value="UniProtKB-UniRule"/>
</dbReference>